<evidence type="ECO:0000313" key="2">
    <source>
        <dbReference type="Proteomes" id="UP000001626"/>
    </source>
</evidence>
<dbReference type="AlphaFoldDB" id="D9TNU8"/>
<dbReference type="Gene3D" id="2.160.10.10">
    <property type="entry name" value="Hexapeptide repeat proteins"/>
    <property type="match status" value="1"/>
</dbReference>
<gene>
    <name evidence="1" type="ordered locus">Tthe_1557</name>
</gene>
<dbReference type="GeneID" id="93864396"/>
<dbReference type="Pfam" id="PF00132">
    <property type="entry name" value="Hexapep"/>
    <property type="match status" value="1"/>
</dbReference>
<dbReference type="InterPro" id="IPR001451">
    <property type="entry name" value="Hexapep"/>
</dbReference>
<dbReference type="InterPro" id="IPR011004">
    <property type="entry name" value="Trimer_LpxA-like_sf"/>
</dbReference>
<name>D9TNU8_THETC</name>
<dbReference type="PANTHER" id="PTHR13061:SF29">
    <property type="entry name" value="GAMMA CARBONIC ANHYDRASE-LIKE 1, MITOCHONDRIAL-RELATED"/>
    <property type="match status" value="1"/>
</dbReference>
<dbReference type="InterPro" id="IPR047324">
    <property type="entry name" value="LbH_gamma_CA-like"/>
</dbReference>
<dbReference type="OrthoDB" id="9803036at2"/>
<dbReference type="EMBL" id="CP002171">
    <property type="protein sequence ID" value="ADL69067.1"/>
    <property type="molecule type" value="Genomic_DNA"/>
</dbReference>
<reference evidence="1 2" key="1">
    <citation type="submission" date="2010-08" db="EMBL/GenBank/DDBJ databases">
        <title>Complete sequence of Thermoanaerobacterium thermosaccharolyticum DSM 571.</title>
        <authorList>
            <consortium name="US DOE Joint Genome Institute"/>
            <person name="Lucas S."/>
            <person name="Copeland A."/>
            <person name="Lapidus A."/>
            <person name="Cheng J.-F."/>
            <person name="Bruce D."/>
            <person name="Goodwin L."/>
            <person name="Pitluck S."/>
            <person name="Teshima H."/>
            <person name="Detter J.C."/>
            <person name="Han C."/>
            <person name="Tapia R."/>
            <person name="Land M."/>
            <person name="Hauser L."/>
            <person name="Chang Y.-J."/>
            <person name="Jeffries C."/>
            <person name="Kyrpides N."/>
            <person name="Ivanova N."/>
            <person name="Mikhailova N."/>
            <person name="Hemme C.L."/>
            <person name="Woyke T."/>
        </authorList>
    </citation>
    <scope>NUCLEOTIDE SEQUENCE [LARGE SCALE GENOMIC DNA]</scope>
    <source>
        <strain evidence="2">ATCC 7956 / DSM 571 / NCIMB 9385 / NCA 3814 / NCTC 13789 / WDCM 00135 / 2032</strain>
    </source>
</reference>
<dbReference type="KEGG" id="ttm:Tthe_1557"/>
<dbReference type="eggNOG" id="COG0663">
    <property type="taxonomic scope" value="Bacteria"/>
</dbReference>
<dbReference type="Proteomes" id="UP000001626">
    <property type="component" value="Chromosome"/>
</dbReference>
<dbReference type="SUPFAM" id="SSF51161">
    <property type="entry name" value="Trimeric LpxA-like enzymes"/>
    <property type="match status" value="1"/>
</dbReference>
<protein>
    <submittedName>
        <fullName evidence="1">Transferase hexapeptide repeat containing protein</fullName>
    </submittedName>
</protein>
<organism evidence="1 2">
    <name type="scientific">Thermoanaerobacterium thermosaccharolyticum (strain ATCC 7956 / DSM 571 / NCIMB 9385 / NCA 3814 / NCTC 13789 / WDCM 00135 / 2032)</name>
    <name type="common">Clostridium thermosaccharolyticum</name>
    <dbReference type="NCBI Taxonomy" id="580327"/>
    <lineage>
        <taxon>Bacteria</taxon>
        <taxon>Bacillati</taxon>
        <taxon>Bacillota</taxon>
        <taxon>Clostridia</taxon>
        <taxon>Thermoanaerobacterales</taxon>
        <taxon>Thermoanaerobacteraceae</taxon>
        <taxon>Thermoanaerobacterium</taxon>
    </lineage>
</organism>
<evidence type="ECO:0000313" key="1">
    <source>
        <dbReference type="EMBL" id="ADL69067.1"/>
    </source>
</evidence>
<proteinExistence type="predicted"/>
<dbReference type="InterPro" id="IPR050484">
    <property type="entry name" value="Transf_Hexapept/Carb_Anhydrase"/>
</dbReference>
<dbReference type="PANTHER" id="PTHR13061">
    <property type="entry name" value="DYNACTIN SUBUNIT P25"/>
    <property type="match status" value="1"/>
</dbReference>
<dbReference type="RefSeq" id="WP_013298034.1">
    <property type="nucleotide sequence ID" value="NC_014410.1"/>
</dbReference>
<dbReference type="STRING" id="580327.Tthe_1557"/>
<dbReference type="GO" id="GO:0016740">
    <property type="term" value="F:transferase activity"/>
    <property type="evidence" value="ECO:0007669"/>
    <property type="project" value="UniProtKB-KW"/>
</dbReference>
<dbReference type="CDD" id="cd04645">
    <property type="entry name" value="LbH_gamma_CA_like"/>
    <property type="match status" value="1"/>
</dbReference>
<dbReference type="HOGENOM" id="CLU_064827_4_1_9"/>
<accession>D9TNU8</accession>
<keyword evidence="2" id="KW-1185">Reference proteome</keyword>
<keyword evidence="1" id="KW-0808">Transferase</keyword>
<sequence length="173" mass="18646">MTLIKGFGKYFPIIDNSALIADSAAIIGRVKIDKDVNIWYGAVIRGDIDEITIGEGTNIQDNCIVHVTEGHPCIIGKHCTIGHNAIIHSAKIGDNVLIGMGAIILDDAVIEDNCIIGAGALVTGGKVIKGGSMVFGNPAKFVRYLNEDEIKSLDLSYRHYIEIAKSHFKKLSN</sequence>